<proteinExistence type="predicted"/>
<sequence length="449" mass="49088">MADAKKSQKGQKMSLQEFHASAEYGSWADDVPDLPTAPSREGGPAGGRRGPSAFGDDYRGGFEDRDSRGSGSGFRDRGDRSERPPRQPMPSDATEWRAQRASGPSALQDRRLSSSSAFDSRQPRSSQTTASPSSSSPPPQRLPQKQFPTKPPFTAYVGNLSYECTEAALVKLFDGLAIKSVRLPAEDVAEPSQRGFGRSPLAVDNVPAKGWRSTARPVSGPPPQLREASEPRGARPSSQPRPSSPVEKEAPKERPKLVLKPRSEPLPPSEGAPLGCVILIGPHNPTIDWEIQSLTFDGYICKHPVVPHQVPDRVVINDPKEWPKFPQVYDMGLHSELPPYRAGYDFDSQFKKDVPLPKNRLSPTKALPRLRFGLRYNVPAKGWRSTARPVSGPPPQLREASEPRGARPSSQPRPSSPVEKEAPKERPKLVLKPRSEPLPPSEGTPIAPV</sequence>
<evidence type="ECO:0000313" key="3">
    <source>
        <dbReference type="Proteomes" id="UP000317494"/>
    </source>
</evidence>
<feature type="compositionally biased region" description="Basic and acidic residues" evidence="1">
    <location>
        <begin position="56"/>
        <end position="85"/>
    </location>
</feature>
<feature type="compositionally biased region" description="Basic and acidic residues" evidence="1">
    <location>
        <begin position="418"/>
        <end position="428"/>
    </location>
</feature>
<feature type="compositionally biased region" description="Low complexity" evidence="1">
    <location>
        <begin position="123"/>
        <end position="134"/>
    </location>
</feature>
<dbReference type="GO" id="GO:0003676">
    <property type="term" value="F:nucleic acid binding"/>
    <property type="evidence" value="ECO:0007669"/>
    <property type="project" value="InterPro"/>
</dbReference>
<dbReference type="STRING" id="286115.A0A507DMD9"/>
<accession>A0A507DMD9</accession>
<reference evidence="2 3" key="1">
    <citation type="journal article" date="2019" name="Sci. Rep.">
        <title>Comparative genomics of chytrid fungi reveal insights into the obligate biotrophic and pathogenic lifestyle of Synchytrium endobioticum.</title>
        <authorList>
            <person name="van de Vossenberg B.T.L.H."/>
            <person name="Warris S."/>
            <person name="Nguyen H.D.T."/>
            <person name="van Gent-Pelzer M.P.E."/>
            <person name="Joly D.L."/>
            <person name="van de Geest H.C."/>
            <person name="Bonants P.J.M."/>
            <person name="Smith D.S."/>
            <person name="Levesque C.A."/>
            <person name="van der Lee T.A.J."/>
        </authorList>
    </citation>
    <scope>NUCLEOTIDE SEQUENCE [LARGE SCALE GENOMIC DNA]</scope>
    <source>
        <strain evidence="2 3">MB42</strain>
    </source>
</reference>
<feature type="region of interest" description="Disordered" evidence="1">
    <location>
        <begin position="24"/>
        <end position="156"/>
    </location>
</feature>
<dbReference type="SUPFAM" id="SSF54928">
    <property type="entry name" value="RNA-binding domain, RBD"/>
    <property type="match status" value="1"/>
</dbReference>
<dbReference type="InterPro" id="IPR035979">
    <property type="entry name" value="RBD_domain_sf"/>
</dbReference>
<feature type="region of interest" description="Disordered" evidence="1">
    <location>
        <begin position="187"/>
        <end position="271"/>
    </location>
</feature>
<organism evidence="2 3">
    <name type="scientific">Synchytrium endobioticum</name>
    <dbReference type="NCBI Taxonomy" id="286115"/>
    <lineage>
        <taxon>Eukaryota</taxon>
        <taxon>Fungi</taxon>
        <taxon>Fungi incertae sedis</taxon>
        <taxon>Chytridiomycota</taxon>
        <taxon>Chytridiomycota incertae sedis</taxon>
        <taxon>Chytridiomycetes</taxon>
        <taxon>Synchytriales</taxon>
        <taxon>Synchytriaceae</taxon>
        <taxon>Synchytrium</taxon>
    </lineage>
</organism>
<dbReference type="InterPro" id="IPR012677">
    <property type="entry name" value="Nucleotide-bd_a/b_plait_sf"/>
</dbReference>
<evidence type="ECO:0008006" key="4">
    <source>
        <dbReference type="Google" id="ProtNLM"/>
    </source>
</evidence>
<keyword evidence="3" id="KW-1185">Reference proteome</keyword>
<evidence type="ECO:0000313" key="2">
    <source>
        <dbReference type="EMBL" id="TPX52834.1"/>
    </source>
</evidence>
<feature type="compositionally biased region" description="Pro residues" evidence="1">
    <location>
        <begin position="436"/>
        <end position="449"/>
    </location>
</feature>
<dbReference type="VEuPathDB" id="FungiDB:SeMB42_g01136"/>
<feature type="compositionally biased region" description="Low complexity" evidence="1">
    <location>
        <begin position="235"/>
        <end position="245"/>
    </location>
</feature>
<name>A0A507DMD9_9FUNG</name>
<protein>
    <recommendedName>
        <fullName evidence="4">RRM domain-containing protein</fullName>
    </recommendedName>
</protein>
<dbReference type="Gene3D" id="3.30.70.330">
    <property type="match status" value="1"/>
</dbReference>
<dbReference type="AlphaFoldDB" id="A0A507DMD9"/>
<feature type="compositionally biased region" description="Low complexity" evidence="1">
    <location>
        <begin position="407"/>
        <end position="417"/>
    </location>
</feature>
<comment type="caution">
    <text evidence="2">The sequence shown here is derived from an EMBL/GenBank/DDBJ whole genome shotgun (WGS) entry which is preliminary data.</text>
</comment>
<dbReference type="EMBL" id="QEAN01000027">
    <property type="protein sequence ID" value="TPX52834.1"/>
    <property type="molecule type" value="Genomic_DNA"/>
</dbReference>
<feature type="region of interest" description="Disordered" evidence="1">
    <location>
        <begin position="383"/>
        <end position="449"/>
    </location>
</feature>
<evidence type="ECO:0000256" key="1">
    <source>
        <dbReference type="SAM" id="MobiDB-lite"/>
    </source>
</evidence>
<gene>
    <name evidence="2" type="ORF">SeMB42_g01136</name>
</gene>
<dbReference type="Proteomes" id="UP000317494">
    <property type="component" value="Unassembled WGS sequence"/>
</dbReference>
<feature type="compositionally biased region" description="Basic and acidic residues" evidence="1">
    <location>
        <begin position="246"/>
        <end position="256"/>
    </location>
</feature>